<feature type="transmembrane region" description="Helical" evidence="1">
    <location>
        <begin position="85"/>
        <end position="118"/>
    </location>
</feature>
<feature type="transmembrane region" description="Helical" evidence="1">
    <location>
        <begin position="156"/>
        <end position="174"/>
    </location>
</feature>
<evidence type="ECO:0000259" key="2">
    <source>
        <dbReference type="Pfam" id="PF02517"/>
    </source>
</evidence>
<organism evidence="3 4">
    <name type="scientific">Bizionia hallyeonensis</name>
    <dbReference type="NCBI Taxonomy" id="1123757"/>
    <lineage>
        <taxon>Bacteria</taxon>
        <taxon>Pseudomonadati</taxon>
        <taxon>Bacteroidota</taxon>
        <taxon>Flavobacteriia</taxon>
        <taxon>Flavobacteriales</taxon>
        <taxon>Flavobacteriaceae</taxon>
        <taxon>Bizionia</taxon>
    </lineage>
</organism>
<feature type="domain" description="CAAX prenyl protease 2/Lysostaphin resistance protein A-like" evidence="2">
    <location>
        <begin position="54"/>
        <end position="188"/>
    </location>
</feature>
<keyword evidence="1" id="KW-0472">Membrane</keyword>
<protein>
    <submittedName>
        <fullName evidence="3">Type II CAAX prenyl endopeptidase Rce1 family protein</fullName>
    </submittedName>
</protein>
<evidence type="ECO:0000256" key="1">
    <source>
        <dbReference type="SAM" id="Phobius"/>
    </source>
</evidence>
<keyword evidence="1" id="KW-1133">Transmembrane helix</keyword>
<dbReference type="InterPro" id="IPR003675">
    <property type="entry name" value="Rce1/LyrA-like_dom"/>
</dbReference>
<feature type="transmembrane region" description="Helical" evidence="1">
    <location>
        <begin position="180"/>
        <end position="199"/>
    </location>
</feature>
<keyword evidence="1" id="KW-0812">Transmembrane</keyword>
<dbReference type="RefSeq" id="WP_376858464.1">
    <property type="nucleotide sequence ID" value="NZ_JBHSLA010000001.1"/>
</dbReference>
<proteinExistence type="predicted"/>
<feature type="transmembrane region" description="Helical" evidence="1">
    <location>
        <begin position="124"/>
        <end position="144"/>
    </location>
</feature>
<reference evidence="4" key="1">
    <citation type="journal article" date="2019" name="Int. J. Syst. Evol. Microbiol.">
        <title>The Global Catalogue of Microorganisms (GCM) 10K type strain sequencing project: providing services to taxonomists for standard genome sequencing and annotation.</title>
        <authorList>
            <consortium name="The Broad Institute Genomics Platform"/>
            <consortium name="The Broad Institute Genome Sequencing Center for Infectious Disease"/>
            <person name="Wu L."/>
            <person name="Ma J."/>
        </authorList>
    </citation>
    <scope>NUCLEOTIDE SEQUENCE [LARGE SCALE GENOMIC DNA]</scope>
    <source>
        <strain evidence="4">JCM 17978</strain>
    </source>
</reference>
<evidence type="ECO:0000313" key="3">
    <source>
        <dbReference type="EMBL" id="MFC5194367.1"/>
    </source>
</evidence>
<evidence type="ECO:0000313" key="4">
    <source>
        <dbReference type="Proteomes" id="UP001596162"/>
    </source>
</evidence>
<keyword evidence="4" id="KW-1185">Reference proteome</keyword>
<sequence length="308" mass="35554">MFKSKMLKLKHKANWLLTFGLFSITLAIICTLYLLVYPSNQDSFAGSEYFKVPYFLFLCITIFVAPITEELSFRGGFNKSKSIRIISIIGLFVFLLISESLLLKTLMMIYIALLIVSFYKRPNTLVISLYVGNALLFSLFHLDLDQLFTISSLQGFLYRFAFGFFSIWICINFNLLKSIIFHAAWNFVLMTLLSIGLFFPDETINQYENDMIKVTWQRASKTSNSIVNFNTTNGNALEAQDCDIIFLLKSTEWSLSSKDSIIDFVPTEPYMDYKIDMKIKDTSNTNQNLYSLVRQFLSESDLIKLRPN</sequence>
<name>A0ABW0C2B6_9FLAO</name>
<dbReference type="Proteomes" id="UP001596162">
    <property type="component" value="Unassembled WGS sequence"/>
</dbReference>
<gene>
    <name evidence="3" type="ORF">ACFPH8_03400</name>
</gene>
<feature type="transmembrane region" description="Helical" evidence="1">
    <location>
        <begin position="12"/>
        <end position="34"/>
    </location>
</feature>
<comment type="caution">
    <text evidence="3">The sequence shown here is derived from an EMBL/GenBank/DDBJ whole genome shotgun (WGS) entry which is preliminary data.</text>
</comment>
<dbReference type="EMBL" id="JBHSLA010000001">
    <property type="protein sequence ID" value="MFC5194367.1"/>
    <property type="molecule type" value="Genomic_DNA"/>
</dbReference>
<feature type="transmembrane region" description="Helical" evidence="1">
    <location>
        <begin position="54"/>
        <end position="73"/>
    </location>
</feature>
<dbReference type="Pfam" id="PF02517">
    <property type="entry name" value="Rce1-like"/>
    <property type="match status" value="1"/>
</dbReference>
<accession>A0ABW0C2B6</accession>